<dbReference type="InterPro" id="IPR002797">
    <property type="entry name" value="Polysacc_synth"/>
</dbReference>
<dbReference type="RefSeq" id="WP_258542922.1">
    <property type="nucleotide sequence ID" value="NZ_OU015584.1"/>
</dbReference>
<evidence type="ECO:0000256" key="1">
    <source>
        <dbReference type="ARBA" id="ARBA00004651"/>
    </source>
</evidence>
<evidence type="ECO:0000313" key="8">
    <source>
        <dbReference type="Proteomes" id="UP000683507"/>
    </source>
</evidence>
<dbReference type="AlphaFoldDB" id="A0A916JQU6"/>
<evidence type="ECO:0000313" key="7">
    <source>
        <dbReference type="EMBL" id="CAG5085292.1"/>
    </source>
</evidence>
<reference evidence="7" key="1">
    <citation type="submission" date="2021-04" db="EMBL/GenBank/DDBJ databases">
        <authorList>
            <person name="Rodrigo-Torres L."/>
            <person name="Arahal R. D."/>
            <person name="Lucena T."/>
        </authorList>
    </citation>
    <scope>NUCLEOTIDE SEQUENCE</scope>
    <source>
        <strain evidence="7">AS29M-1</strain>
    </source>
</reference>
<feature type="transmembrane region" description="Helical" evidence="6">
    <location>
        <begin position="158"/>
        <end position="174"/>
    </location>
</feature>
<feature type="transmembrane region" description="Helical" evidence="6">
    <location>
        <begin position="12"/>
        <end position="33"/>
    </location>
</feature>
<dbReference type="Pfam" id="PF01943">
    <property type="entry name" value="Polysacc_synt"/>
    <property type="match status" value="1"/>
</dbReference>
<dbReference type="InterPro" id="IPR050833">
    <property type="entry name" value="Poly_Biosynth_Transport"/>
</dbReference>
<name>A0A916JQU6_9FLAO</name>
<proteinExistence type="predicted"/>
<dbReference type="Proteomes" id="UP000683507">
    <property type="component" value="Chromosome"/>
</dbReference>
<keyword evidence="3 6" id="KW-0812">Transmembrane</keyword>
<organism evidence="7 8">
    <name type="scientific">Parvicella tangerina</name>
    <dbReference type="NCBI Taxonomy" id="2829795"/>
    <lineage>
        <taxon>Bacteria</taxon>
        <taxon>Pseudomonadati</taxon>
        <taxon>Bacteroidota</taxon>
        <taxon>Flavobacteriia</taxon>
        <taxon>Flavobacteriales</taxon>
        <taxon>Parvicellaceae</taxon>
        <taxon>Parvicella</taxon>
    </lineage>
</organism>
<dbReference type="EMBL" id="OU015584">
    <property type="protein sequence ID" value="CAG5085292.1"/>
    <property type="molecule type" value="Genomic_DNA"/>
</dbReference>
<feature type="transmembrane region" description="Helical" evidence="6">
    <location>
        <begin position="445"/>
        <end position="465"/>
    </location>
</feature>
<evidence type="ECO:0000256" key="3">
    <source>
        <dbReference type="ARBA" id="ARBA00022692"/>
    </source>
</evidence>
<evidence type="ECO:0000256" key="6">
    <source>
        <dbReference type="SAM" id="Phobius"/>
    </source>
</evidence>
<feature type="transmembrane region" description="Helical" evidence="6">
    <location>
        <begin position="81"/>
        <end position="104"/>
    </location>
</feature>
<comment type="subcellular location">
    <subcellularLocation>
        <location evidence="1">Cell membrane</location>
        <topology evidence="1">Multi-pass membrane protein</topology>
    </subcellularLocation>
</comment>
<keyword evidence="5 6" id="KW-0472">Membrane</keyword>
<keyword evidence="2" id="KW-1003">Cell membrane</keyword>
<dbReference type="GO" id="GO:0005886">
    <property type="term" value="C:plasma membrane"/>
    <property type="evidence" value="ECO:0007669"/>
    <property type="project" value="UniProtKB-SubCell"/>
</dbReference>
<evidence type="ECO:0000256" key="4">
    <source>
        <dbReference type="ARBA" id="ARBA00022989"/>
    </source>
</evidence>
<keyword evidence="4 6" id="KW-1133">Transmembrane helix</keyword>
<evidence type="ECO:0008006" key="9">
    <source>
        <dbReference type="Google" id="ProtNLM"/>
    </source>
</evidence>
<feature type="transmembrane region" description="Helical" evidence="6">
    <location>
        <begin position="324"/>
        <end position="343"/>
    </location>
</feature>
<gene>
    <name evidence="7" type="ORF">CRYO30217_02714</name>
</gene>
<dbReference type="KEGG" id="ptan:CRYO30217_02714"/>
<evidence type="ECO:0000256" key="5">
    <source>
        <dbReference type="ARBA" id="ARBA00023136"/>
    </source>
</evidence>
<feature type="transmembrane region" description="Helical" evidence="6">
    <location>
        <begin position="414"/>
        <end position="433"/>
    </location>
</feature>
<feature type="transmembrane region" description="Helical" evidence="6">
    <location>
        <begin position="39"/>
        <end position="60"/>
    </location>
</feature>
<sequence>MGEIAKHGSRNVILMYVGALIGFANTILLYPKILPKEEYGLISLVLSMAILLAAISSFGTPNALIRYFPHFRNNDNNANGGLVRFLLVISGGATLLILLLLVFFKGYVFQAYEKNAPLLVDYYYYILPIFFVQVFINLLTSYLNAIKRSYIQVFQKEVLIRIGQTVLIVLYHFEYINLELFMVLFVCLFLLSLVFLVGYLIFAGELHGFNERLDQKAKKEVWQFSIYTFLSGIARQISFKIDSLMVGALVVSAVMVGALSFSDTLNNRGLEAVSIYAVALNMSSMLEMPFRALNQSLAPSIAQAWAVKNMEKVFELYRKSTETMVVIGVYIAVGIWACVDQVLEILPDNYAEVKYVLGWLLLGKLLNVVAGSNGVVMMNSPKYKVLTYLSFVGLVLTVVSNYVFMHFFQIEGAAMATFVTYFIINTVVWFLIAKFYGLQPFTLRNLLTILLGVVIVMLAGSIVISNAWITIVLKAGLITVVFWGIVYITNLSPEVKKLIDDKVINRFKR</sequence>
<accession>A0A916JQU6</accession>
<feature type="transmembrane region" description="Helical" evidence="6">
    <location>
        <begin position="124"/>
        <end position="146"/>
    </location>
</feature>
<feature type="transmembrane region" description="Helical" evidence="6">
    <location>
        <begin position="471"/>
        <end position="489"/>
    </location>
</feature>
<feature type="transmembrane region" description="Helical" evidence="6">
    <location>
        <begin position="180"/>
        <end position="202"/>
    </location>
</feature>
<keyword evidence="8" id="KW-1185">Reference proteome</keyword>
<feature type="transmembrane region" description="Helical" evidence="6">
    <location>
        <begin position="355"/>
        <end position="376"/>
    </location>
</feature>
<protein>
    <recommendedName>
        <fullName evidence="9">Polysaccharide biosynthesis protein</fullName>
    </recommendedName>
</protein>
<dbReference type="PANTHER" id="PTHR30250">
    <property type="entry name" value="PST FAMILY PREDICTED COLANIC ACID TRANSPORTER"/>
    <property type="match status" value="1"/>
</dbReference>
<feature type="transmembrane region" description="Helical" evidence="6">
    <location>
        <begin position="388"/>
        <end position="408"/>
    </location>
</feature>
<dbReference type="PANTHER" id="PTHR30250:SF11">
    <property type="entry name" value="O-ANTIGEN TRANSPORTER-RELATED"/>
    <property type="match status" value="1"/>
</dbReference>
<evidence type="ECO:0000256" key="2">
    <source>
        <dbReference type="ARBA" id="ARBA00022475"/>
    </source>
</evidence>